<organism evidence="1 2">
    <name type="scientific">Galdieria yellowstonensis</name>
    <dbReference type="NCBI Taxonomy" id="3028027"/>
    <lineage>
        <taxon>Eukaryota</taxon>
        <taxon>Rhodophyta</taxon>
        <taxon>Bangiophyceae</taxon>
        <taxon>Galdieriales</taxon>
        <taxon>Galdieriaceae</taxon>
        <taxon>Galdieria</taxon>
    </lineage>
</organism>
<proteinExistence type="predicted"/>
<evidence type="ECO:0000313" key="1">
    <source>
        <dbReference type="EMBL" id="KAK4529106.1"/>
    </source>
</evidence>
<name>A0AAV9INX7_9RHOD</name>
<keyword evidence="2" id="KW-1185">Reference proteome</keyword>
<evidence type="ECO:0000313" key="2">
    <source>
        <dbReference type="Proteomes" id="UP001300502"/>
    </source>
</evidence>
<dbReference type="AlphaFoldDB" id="A0AAV9INX7"/>
<reference evidence="1 2" key="1">
    <citation type="submission" date="2022-07" db="EMBL/GenBank/DDBJ databases">
        <title>Genome-wide signatures of adaptation to extreme environments.</title>
        <authorList>
            <person name="Cho C.H."/>
            <person name="Yoon H.S."/>
        </authorList>
    </citation>
    <scope>NUCLEOTIDE SEQUENCE [LARGE SCALE GENOMIC DNA]</scope>
    <source>
        <strain evidence="1 2">108.79 E11</strain>
    </source>
</reference>
<gene>
    <name evidence="1" type="ORF">GAYE_SCF7681MG7058</name>
</gene>
<sequence>MTCIDTLVQRFRKGRGIGISTLTQSNGTLVVLSETDRVQCLVDRTVGTDFSLQWTLLIPSGKKLTCHVIALRGVQFLGVLDERDITLWDPNTEEFGVVSGKSVVQVPYFVQSLVELALSSKSYILVILSDGYQIVEPARWEILLSFELNNCTHICSQVVHKSVASASFPSENDYFIVLGVIVRGLQEIDKDNKKGSRETLFMHIFNEGCCKVKSFEWNVKPPVETSTIQSFIFYQEQQSDDESCFTLCILWSSGVLEFRMIAFSSEEPIVLRRVTLWDNQSIQNVFLMDWNSDYFALVFKDNLQVWHKKWKFCMESLTILKELGVAKNTSLSPCSHLGENHFCIYGCFVNGLTKWICEFPQLSLSQIIEMKGMSSWNTQDRSRKGQIFSEDFLKVLSISDNNSSNNEESNKVAEGMVEALWEKEKEWISHIEQGLYSSKDILSILQNPPLPNVLEHSSTSQHPRFYEKPSTFLINTILTCIMKAMKDGDFSYAAVLEFLVQRHWIDYSMLRNSWSLSGEGHLHSTKNPILFPFLWKNRLYSLCLECMKHIVDLPTVEIIYLIQQASNSYDPMQHDAILVEKETFHLEQLFNLLWQRPLSTKDMIYSLEMLPLRDVILQLDLFEKELESVACSKRCISKAWIAWIALLLDTNMFALIMDNNGVEYLTRIYDKVKQLEQLNEIVVSMEPLVRSFVEKQQLVVGTSTKRRTHWIEYYSFAI</sequence>
<comment type="caution">
    <text evidence="1">The sequence shown here is derived from an EMBL/GenBank/DDBJ whole genome shotgun (WGS) entry which is preliminary data.</text>
</comment>
<accession>A0AAV9INX7</accession>
<dbReference type="Proteomes" id="UP001300502">
    <property type="component" value="Unassembled WGS sequence"/>
</dbReference>
<dbReference type="EMBL" id="JANCYU010000075">
    <property type="protein sequence ID" value="KAK4529106.1"/>
    <property type="molecule type" value="Genomic_DNA"/>
</dbReference>
<protein>
    <submittedName>
        <fullName evidence="1">Uncharacterized protein</fullName>
    </submittedName>
</protein>